<sequence>MDPRHWLALAVIAAAGWTAAGLLALMLVAHVGWAGIALIGLAVLLVASRQEMTEDSPAPLPTAHMLARQYEDMQERVPEARLARLALRTERHRLLYIARTFGSALVLLGGGMFLLHQV</sequence>
<keyword evidence="3" id="KW-1185">Reference proteome</keyword>
<keyword evidence="1" id="KW-1133">Transmembrane helix</keyword>
<dbReference type="RefSeq" id="WP_379729248.1">
    <property type="nucleotide sequence ID" value="NZ_JBHRYJ010000005.1"/>
</dbReference>
<feature type="transmembrane region" description="Helical" evidence="1">
    <location>
        <begin position="94"/>
        <end position="115"/>
    </location>
</feature>
<name>A0ABV7VJL3_9PROT</name>
<evidence type="ECO:0008006" key="4">
    <source>
        <dbReference type="Google" id="ProtNLM"/>
    </source>
</evidence>
<dbReference type="Proteomes" id="UP001595711">
    <property type="component" value="Unassembled WGS sequence"/>
</dbReference>
<comment type="caution">
    <text evidence="2">The sequence shown here is derived from an EMBL/GenBank/DDBJ whole genome shotgun (WGS) entry which is preliminary data.</text>
</comment>
<evidence type="ECO:0000256" key="1">
    <source>
        <dbReference type="SAM" id="Phobius"/>
    </source>
</evidence>
<keyword evidence="1" id="KW-0812">Transmembrane</keyword>
<feature type="transmembrane region" description="Helical" evidence="1">
    <location>
        <begin position="7"/>
        <end position="25"/>
    </location>
</feature>
<gene>
    <name evidence="2" type="ORF">ACFOOQ_19125</name>
</gene>
<accession>A0ABV7VJL3</accession>
<protein>
    <recommendedName>
        <fullName evidence="4">Integral membrane protein</fullName>
    </recommendedName>
</protein>
<evidence type="ECO:0000313" key="2">
    <source>
        <dbReference type="EMBL" id="MFC3677673.1"/>
    </source>
</evidence>
<evidence type="ECO:0000313" key="3">
    <source>
        <dbReference type="Proteomes" id="UP001595711"/>
    </source>
</evidence>
<organism evidence="2 3">
    <name type="scientific">Ferrovibrio xuzhouensis</name>
    <dbReference type="NCBI Taxonomy" id="1576914"/>
    <lineage>
        <taxon>Bacteria</taxon>
        <taxon>Pseudomonadati</taxon>
        <taxon>Pseudomonadota</taxon>
        <taxon>Alphaproteobacteria</taxon>
        <taxon>Rhodospirillales</taxon>
        <taxon>Rhodospirillaceae</taxon>
        <taxon>Ferrovibrio</taxon>
    </lineage>
</organism>
<reference evidence="3" key="1">
    <citation type="journal article" date="2019" name="Int. J. Syst. Evol. Microbiol.">
        <title>The Global Catalogue of Microorganisms (GCM) 10K type strain sequencing project: providing services to taxonomists for standard genome sequencing and annotation.</title>
        <authorList>
            <consortium name="The Broad Institute Genomics Platform"/>
            <consortium name="The Broad Institute Genome Sequencing Center for Infectious Disease"/>
            <person name="Wu L."/>
            <person name="Ma J."/>
        </authorList>
    </citation>
    <scope>NUCLEOTIDE SEQUENCE [LARGE SCALE GENOMIC DNA]</scope>
    <source>
        <strain evidence="3">KCTC 42182</strain>
    </source>
</reference>
<dbReference type="EMBL" id="JBHRYJ010000005">
    <property type="protein sequence ID" value="MFC3677673.1"/>
    <property type="molecule type" value="Genomic_DNA"/>
</dbReference>
<proteinExistence type="predicted"/>
<feature type="transmembrane region" description="Helical" evidence="1">
    <location>
        <begin position="31"/>
        <end position="47"/>
    </location>
</feature>
<keyword evidence="1" id="KW-0472">Membrane</keyword>